<dbReference type="GO" id="GO:0009506">
    <property type="term" value="C:plasmodesma"/>
    <property type="evidence" value="ECO:0007669"/>
    <property type="project" value="TreeGrafter"/>
</dbReference>
<gene>
    <name evidence="3" type="ORF">GQ55_1G062200</name>
</gene>
<feature type="chain" id="PRO_5015595304" evidence="2">
    <location>
        <begin position="31"/>
        <end position="535"/>
    </location>
</feature>
<evidence type="ECO:0000256" key="2">
    <source>
        <dbReference type="SAM" id="SignalP"/>
    </source>
</evidence>
<evidence type="ECO:0000256" key="1">
    <source>
        <dbReference type="SAM" id="Phobius"/>
    </source>
</evidence>
<evidence type="ECO:0000313" key="4">
    <source>
        <dbReference type="Proteomes" id="UP000244336"/>
    </source>
</evidence>
<organism evidence="3 4">
    <name type="scientific">Panicum hallii var. hallii</name>
    <dbReference type="NCBI Taxonomy" id="1504633"/>
    <lineage>
        <taxon>Eukaryota</taxon>
        <taxon>Viridiplantae</taxon>
        <taxon>Streptophyta</taxon>
        <taxon>Embryophyta</taxon>
        <taxon>Tracheophyta</taxon>
        <taxon>Spermatophyta</taxon>
        <taxon>Magnoliopsida</taxon>
        <taxon>Liliopsida</taxon>
        <taxon>Poales</taxon>
        <taxon>Poaceae</taxon>
        <taxon>PACMAD clade</taxon>
        <taxon>Panicoideae</taxon>
        <taxon>Panicodae</taxon>
        <taxon>Paniceae</taxon>
        <taxon>Panicinae</taxon>
        <taxon>Panicum</taxon>
        <taxon>Panicum sect. Panicum</taxon>
    </lineage>
</organism>
<name>A0A2T7F2V3_9POAL</name>
<evidence type="ECO:0000313" key="3">
    <source>
        <dbReference type="EMBL" id="PUZ74397.1"/>
    </source>
</evidence>
<keyword evidence="2" id="KW-0732">Signal</keyword>
<reference evidence="3 4" key="1">
    <citation type="submission" date="2018-04" db="EMBL/GenBank/DDBJ databases">
        <title>WGS assembly of Panicum hallii var. hallii HAL2.</title>
        <authorList>
            <person name="Lovell J."/>
            <person name="Jenkins J."/>
            <person name="Lowry D."/>
            <person name="Mamidi S."/>
            <person name="Sreedasyam A."/>
            <person name="Weng X."/>
            <person name="Barry K."/>
            <person name="Bonette J."/>
            <person name="Campitelli B."/>
            <person name="Daum C."/>
            <person name="Gordon S."/>
            <person name="Gould B."/>
            <person name="Lipzen A."/>
            <person name="MacQueen A."/>
            <person name="Palacio-Mejia J."/>
            <person name="Plott C."/>
            <person name="Shakirov E."/>
            <person name="Shu S."/>
            <person name="Yoshinaga Y."/>
            <person name="Zane M."/>
            <person name="Rokhsar D."/>
            <person name="Grimwood J."/>
            <person name="Schmutz J."/>
            <person name="Juenger T."/>
        </authorList>
    </citation>
    <scope>NUCLEOTIDE SEQUENCE [LARGE SCALE GENOMIC DNA]</scope>
    <source>
        <strain evidence="4">cv. HAL2</strain>
    </source>
</reference>
<feature type="transmembrane region" description="Helical" evidence="1">
    <location>
        <begin position="474"/>
        <end position="494"/>
    </location>
</feature>
<keyword evidence="1" id="KW-0812">Transmembrane</keyword>
<feature type="transmembrane region" description="Helical" evidence="1">
    <location>
        <begin position="257"/>
        <end position="281"/>
    </location>
</feature>
<accession>A0A2T7F2V3</accession>
<dbReference type="EMBL" id="CM009749">
    <property type="protein sequence ID" value="PUZ74397.1"/>
    <property type="molecule type" value="Genomic_DNA"/>
</dbReference>
<keyword evidence="1" id="KW-0472">Membrane</keyword>
<proteinExistence type="predicted"/>
<dbReference type="Gramene" id="PUZ74397">
    <property type="protein sequence ID" value="PUZ74397"/>
    <property type="gene ID" value="GQ55_1G062200"/>
</dbReference>
<feature type="signal peptide" evidence="2">
    <location>
        <begin position="1"/>
        <end position="30"/>
    </location>
</feature>
<keyword evidence="4" id="KW-1185">Reference proteome</keyword>
<dbReference type="InterPro" id="IPR040283">
    <property type="entry name" value="DDB_G0292058-like"/>
</dbReference>
<dbReference type="OrthoDB" id="1937321at2759"/>
<dbReference type="STRING" id="1504633.A0A2T7F2V3"/>
<sequence length="535" mass="56325">MAVIVAARRAAPVVLLFLVSASLLAADASAAEANSSFVLAAEKTHRKDPLDGLRYYSGGWNISDEHYWASIGFTAAPVFAAAAVWFVVFGIALFLAGCCFCCCPGGGGDAYYSRPCLVVSLVLLLAATAAAAVGCAVLYDGQGRFHGSTAATVDYAVRQSGDTVANLRSFAGFLETAKAAGVGPVTLPANVKGKIDDVVRKVGAAADVLAARTSSNAAKIRAALETVRKVLIVVAAAMLILAFLGLVFSLCGLESIIYVLVFFGWILVTGTFVLCGTFLLLHNVVGDTCVAMGEWVAHPQARTALDDILPCVDTAAATEALDRSKEVNYQLVAVLNGALSNASNRDFPPQVPPPLNYNQSGPPVPLLCNPYTPDLRDRACAPGEVAPDAAPQAWRGYVCDAAAAAADAAEVCATPGRVTPSMYAQLAGAANVSYGLYHYGPVLVALADCTFVRETFRSIGDDHCPGLRRYSGQVFRGLLGAAAGVLLAVLLWVVHARELRRRSDAKEILLASSPYRLPVEERAFLKSPARPQYYM</sequence>
<dbReference type="PANTHER" id="PTHR31414:SF7">
    <property type="match status" value="1"/>
</dbReference>
<feature type="transmembrane region" description="Helical" evidence="1">
    <location>
        <begin position="115"/>
        <end position="139"/>
    </location>
</feature>
<dbReference type="Proteomes" id="UP000244336">
    <property type="component" value="Chromosome 1"/>
</dbReference>
<dbReference type="PANTHER" id="PTHR31414">
    <property type="entry name" value="TRANSMEMBRANE PROTEIN DDB_G0292058"/>
    <property type="match status" value="1"/>
</dbReference>
<dbReference type="AlphaFoldDB" id="A0A2T7F2V3"/>
<protein>
    <submittedName>
        <fullName evidence="3">Uncharacterized protein</fullName>
    </submittedName>
</protein>
<dbReference type="GO" id="GO:0005886">
    <property type="term" value="C:plasma membrane"/>
    <property type="evidence" value="ECO:0007669"/>
    <property type="project" value="TreeGrafter"/>
</dbReference>
<keyword evidence="1" id="KW-1133">Transmembrane helix</keyword>
<feature type="transmembrane region" description="Helical" evidence="1">
    <location>
        <begin position="78"/>
        <end position="103"/>
    </location>
</feature>
<feature type="transmembrane region" description="Helical" evidence="1">
    <location>
        <begin position="230"/>
        <end position="250"/>
    </location>
</feature>